<keyword evidence="2" id="KW-1185">Reference proteome</keyword>
<proteinExistence type="predicted"/>
<evidence type="ECO:0008006" key="3">
    <source>
        <dbReference type="Google" id="ProtNLM"/>
    </source>
</evidence>
<accession>M1DIC2</accession>
<protein>
    <recommendedName>
        <fullName evidence="3">Integrase core domain containing protein</fullName>
    </recommendedName>
</protein>
<dbReference type="Proteomes" id="UP000011115">
    <property type="component" value="Unassembled WGS sequence"/>
</dbReference>
<name>M1DIC2_SOLTU</name>
<organism evidence="1 2">
    <name type="scientific">Solanum tuberosum</name>
    <name type="common">Potato</name>
    <dbReference type="NCBI Taxonomy" id="4113"/>
    <lineage>
        <taxon>Eukaryota</taxon>
        <taxon>Viridiplantae</taxon>
        <taxon>Streptophyta</taxon>
        <taxon>Embryophyta</taxon>
        <taxon>Tracheophyta</taxon>
        <taxon>Spermatophyta</taxon>
        <taxon>Magnoliopsida</taxon>
        <taxon>eudicotyledons</taxon>
        <taxon>Gunneridae</taxon>
        <taxon>Pentapetalae</taxon>
        <taxon>asterids</taxon>
        <taxon>lamiids</taxon>
        <taxon>Solanales</taxon>
        <taxon>Solanaceae</taxon>
        <taxon>Solanoideae</taxon>
        <taxon>Solaneae</taxon>
        <taxon>Solanum</taxon>
    </lineage>
</organism>
<dbReference type="AlphaFoldDB" id="M1DIC2"/>
<evidence type="ECO:0000313" key="2">
    <source>
        <dbReference type="Proteomes" id="UP000011115"/>
    </source>
</evidence>
<dbReference type="Gramene" id="PGSC0003DMT400089525">
    <property type="protein sequence ID" value="PGSC0003DMT400089525"/>
    <property type="gene ID" value="PGSC0003DMG400039096"/>
</dbReference>
<dbReference type="InParanoid" id="M1DIC2"/>
<evidence type="ECO:0000313" key="1">
    <source>
        <dbReference type="EnsemblPlants" id="PGSC0003DMT400089525"/>
    </source>
</evidence>
<dbReference type="HOGENOM" id="CLU_029307_2_2_1"/>
<dbReference type="EnsemblPlants" id="PGSC0003DMT400089525">
    <property type="protein sequence ID" value="PGSC0003DMT400089525"/>
    <property type="gene ID" value="PGSC0003DMG400039096"/>
</dbReference>
<reference evidence="2" key="1">
    <citation type="journal article" date="2011" name="Nature">
        <title>Genome sequence and analysis of the tuber crop potato.</title>
        <authorList>
            <consortium name="The Potato Genome Sequencing Consortium"/>
        </authorList>
    </citation>
    <scope>NUCLEOTIDE SEQUENCE [LARGE SCALE GENOMIC DNA]</scope>
    <source>
        <strain evidence="2">cv. DM1-3 516 R44</strain>
    </source>
</reference>
<dbReference type="PaxDb" id="4113-PGSC0003DMT400089525"/>
<reference evidence="1" key="2">
    <citation type="submission" date="2015-06" db="UniProtKB">
        <authorList>
            <consortium name="EnsemblPlants"/>
        </authorList>
    </citation>
    <scope>IDENTIFICATION</scope>
    <source>
        <strain evidence="1">DM1-3 516 R44</strain>
    </source>
</reference>
<sequence>MAMRAKKHQKSHPVPMLITELCRRACVPRDVKTDGEMATTFSTDIGHIEAEYQKDEAERRRICYWYYCLHASDHLGHAALDGAPIQFWCCAYPQLEAAFPRMIERALTAAVTPLRAFIDALNARIEIPDDTSTDIPICYDVPPTTIVDHIRDDDATLESEDETNEEQLGVQEETIF</sequence>